<name>A0ABY1QLM4_9SPHN</name>
<reference evidence="2 3" key="1">
    <citation type="submission" date="2017-05" db="EMBL/GenBank/DDBJ databases">
        <authorList>
            <person name="Varghese N."/>
            <person name="Submissions S."/>
        </authorList>
    </citation>
    <scope>NUCLEOTIDE SEQUENCE [LARGE SCALE GENOMIC DNA]</scope>
    <source>
        <strain evidence="2 3">SM16</strain>
    </source>
</reference>
<dbReference type="Proteomes" id="UP001157910">
    <property type="component" value="Unassembled WGS sequence"/>
</dbReference>
<feature type="chain" id="PRO_5045070203" evidence="1">
    <location>
        <begin position="27"/>
        <end position="161"/>
    </location>
</feature>
<dbReference type="InterPro" id="IPR010466">
    <property type="entry name" value="DUF1058"/>
</dbReference>
<evidence type="ECO:0000313" key="3">
    <source>
        <dbReference type="Proteomes" id="UP001157910"/>
    </source>
</evidence>
<keyword evidence="1" id="KW-0732">Signal</keyword>
<dbReference type="EMBL" id="FXUI01000007">
    <property type="protein sequence ID" value="SMP74388.1"/>
    <property type="molecule type" value="Genomic_DNA"/>
</dbReference>
<dbReference type="Gene3D" id="2.30.30.40">
    <property type="entry name" value="SH3 Domains"/>
    <property type="match status" value="1"/>
</dbReference>
<evidence type="ECO:0000313" key="2">
    <source>
        <dbReference type="EMBL" id="SMP74388.1"/>
    </source>
</evidence>
<accession>A0ABY1QLM4</accession>
<gene>
    <name evidence="2" type="ORF">SAMN06296065_10755</name>
</gene>
<comment type="caution">
    <text evidence="2">The sequence shown here is derived from an EMBL/GenBank/DDBJ whole genome shotgun (WGS) entry which is preliminary data.</text>
</comment>
<evidence type="ECO:0000256" key="1">
    <source>
        <dbReference type="SAM" id="SignalP"/>
    </source>
</evidence>
<sequence>MKPRQIRYAFLLCACVLGVNAAPATAANEDKVPYWASVDAEVANMRVGPGDSYRIDWVYRRPHLPVKVLRREGPWRLVEDPDGAQGWMRDLLLSRQRAAIVKKGELVDVRAEGRSGAPMLWRVEPGVVGLLGECKDGWCPFDAQGHKGFVREERLWGAGAP</sequence>
<keyword evidence="3" id="KW-1185">Reference proteome</keyword>
<feature type="signal peptide" evidence="1">
    <location>
        <begin position="1"/>
        <end position="26"/>
    </location>
</feature>
<proteinExistence type="predicted"/>
<organism evidence="2 3">
    <name type="scientific">Novosphingobium panipatense</name>
    <dbReference type="NCBI Taxonomy" id="428991"/>
    <lineage>
        <taxon>Bacteria</taxon>
        <taxon>Pseudomonadati</taxon>
        <taxon>Pseudomonadota</taxon>
        <taxon>Alphaproteobacteria</taxon>
        <taxon>Sphingomonadales</taxon>
        <taxon>Sphingomonadaceae</taxon>
        <taxon>Novosphingobium</taxon>
    </lineage>
</organism>
<protein>
    <submittedName>
        <fullName evidence="2">SH3-like domain-containing protein</fullName>
    </submittedName>
</protein>
<dbReference type="Pfam" id="PF06347">
    <property type="entry name" value="SH3_4"/>
    <property type="match status" value="2"/>
</dbReference>
<dbReference type="RefSeq" id="WP_283406474.1">
    <property type="nucleotide sequence ID" value="NZ_FXUI01000007.1"/>
</dbReference>